<organism evidence="2">
    <name type="scientific">bioreactor metagenome</name>
    <dbReference type="NCBI Taxonomy" id="1076179"/>
    <lineage>
        <taxon>unclassified sequences</taxon>
        <taxon>metagenomes</taxon>
        <taxon>ecological metagenomes</taxon>
    </lineage>
</organism>
<evidence type="ECO:0000256" key="1">
    <source>
        <dbReference type="SAM" id="MobiDB-lite"/>
    </source>
</evidence>
<evidence type="ECO:0000313" key="2">
    <source>
        <dbReference type="EMBL" id="MPM94193.1"/>
    </source>
</evidence>
<reference evidence="2" key="1">
    <citation type="submission" date="2019-08" db="EMBL/GenBank/DDBJ databases">
        <authorList>
            <person name="Kucharzyk K."/>
            <person name="Murdoch R.W."/>
            <person name="Higgins S."/>
            <person name="Loffler F."/>
        </authorList>
    </citation>
    <scope>NUCLEOTIDE SEQUENCE</scope>
</reference>
<feature type="compositionally biased region" description="Low complexity" evidence="1">
    <location>
        <begin position="46"/>
        <end position="57"/>
    </location>
</feature>
<name>A0A645E007_9ZZZZ</name>
<dbReference type="AlphaFoldDB" id="A0A645E007"/>
<comment type="caution">
    <text evidence="2">The sequence shown here is derived from an EMBL/GenBank/DDBJ whole genome shotgun (WGS) entry which is preliminary data.</text>
</comment>
<feature type="region of interest" description="Disordered" evidence="1">
    <location>
        <begin position="95"/>
        <end position="121"/>
    </location>
</feature>
<feature type="compositionally biased region" description="Gly residues" evidence="1">
    <location>
        <begin position="112"/>
        <end position="121"/>
    </location>
</feature>
<feature type="compositionally biased region" description="Gly residues" evidence="1">
    <location>
        <begin position="58"/>
        <end position="73"/>
    </location>
</feature>
<feature type="region of interest" description="Disordered" evidence="1">
    <location>
        <begin position="46"/>
        <end position="73"/>
    </location>
</feature>
<gene>
    <name evidence="2" type="ORF">SDC9_141338</name>
</gene>
<sequence>MQRDGGRPLCRAQCRAAAPEAGAYPNFWQAHGGNRRADAGALRLGQGHAAAAHAGAPGRAGGDFKGAGGAVAGGGGEVRHEQFLFCAPPAARLSGTQGRRALQAGTLQPERGAGGGGCPQL</sequence>
<proteinExistence type="predicted"/>
<accession>A0A645E007</accession>
<dbReference type="EMBL" id="VSSQ01040869">
    <property type="protein sequence ID" value="MPM94193.1"/>
    <property type="molecule type" value="Genomic_DNA"/>
</dbReference>
<protein>
    <submittedName>
        <fullName evidence="2">Uncharacterized protein</fullName>
    </submittedName>
</protein>